<reference evidence="2" key="1">
    <citation type="submission" date="2023-07" db="EMBL/GenBank/DDBJ databases">
        <title>30 novel species of actinomycetes from the DSMZ collection.</title>
        <authorList>
            <person name="Nouioui I."/>
        </authorList>
    </citation>
    <scope>NUCLEOTIDE SEQUENCE [LARGE SCALE GENOMIC DNA]</scope>
    <source>
        <strain evidence="2">DSM 44399</strain>
    </source>
</reference>
<evidence type="ECO:0000313" key="1">
    <source>
        <dbReference type="EMBL" id="MDT0264109.1"/>
    </source>
</evidence>
<proteinExistence type="predicted"/>
<dbReference type="RefSeq" id="WP_311425252.1">
    <property type="nucleotide sequence ID" value="NZ_JAVREH010000070.1"/>
</dbReference>
<sequence>MTLQHIVLRFLAGITEHSCTPLAFDYHLDATTVLGPEPVPSPKESS</sequence>
<name>A0ABU2JHY5_9ACTN</name>
<evidence type="ECO:0000313" key="2">
    <source>
        <dbReference type="Proteomes" id="UP001183176"/>
    </source>
</evidence>
<dbReference type="EMBL" id="JAVREH010000070">
    <property type="protein sequence ID" value="MDT0264109.1"/>
    <property type="molecule type" value="Genomic_DNA"/>
</dbReference>
<comment type="caution">
    <text evidence="1">The sequence shown here is derived from an EMBL/GenBank/DDBJ whole genome shotgun (WGS) entry which is preliminary data.</text>
</comment>
<gene>
    <name evidence="1" type="ORF">RM423_22315</name>
</gene>
<dbReference type="Proteomes" id="UP001183176">
    <property type="component" value="Unassembled WGS sequence"/>
</dbReference>
<organism evidence="1 2">
    <name type="scientific">Jatrophihabitans lederbergiae</name>
    <dbReference type="NCBI Taxonomy" id="3075547"/>
    <lineage>
        <taxon>Bacteria</taxon>
        <taxon>Bacillati</taxon>
        <taxon>Actinomycetota</taxon>
        <taxon>Actinomycetes</taxon>
        <taxon>Jatrophihabitantales</taxon>
        <taxon>Jatrophihabitantaceae</taxon>
        <taxon>Jatrophihabitans</taxon>
    </lineage>
</organism>
<keyword evidence="2" id="KW-1185">Reference proteome</keyword>
<accession>A0ABU2JHY5</accession>
<protein>
    <submittedName>
        <fullName evidence="1">Uncharacterized protein</fullName>
    </submittedName>
</protein>